<evidence type="ECO:0000313" key="1">
    <source>
        <dbReference type="EMBL" id="MFD1541503.1"/>
    </source>
</evidence>
<protein>
    <recommendedName>
        <fullName evidence="3">SRPBCC family protein</fullName>
    </recommendedName>
</protein>
<comment type="caution">
    <text evidence="1">The sequence shown here is derived from an EMBL/GenBank/DDBJ whole genome shotgun (WGS) entry which is preliminary data.</text>
</comment>
<dbReference type="RefSeq" id="WP_219539406.1">
    <property type="nucleotide sequence ID" value="NZ_JAHKRM010000061.1"/>
</dbReference>
<accession>A0ABW4GGE3</accession>
<dbReference type="Proteomes" id="UP001597097">
    <property type="component" value="Unassembled WGS sequence"/>
</dbReference>
<gene>
    <name evidence="1" type="ORF">ACFSJ0_30915</name>
</gene>
<organism evidence="1 2">
    <name type="scientific">Nonomuraea guangzhouensis</name>
    <dbReference type="NCBI Taxonomy" id="1291555"/>
    <lineage>
        <taxon>Bacteria</taxon>
        <taxon>Bacillati</taxon>
        <taxon>Actinomycetota</taxon>
        <taxon>Actinomycetes</taxon>
        <taxon>Streptosporangiales</taxon>
        <taxon>Streptosporangiaceae</taxon>
        <taxon>Nonomuraea</taxon>
    </lineage>
</organism>
<evidence type="ECO:0000313" key="2">
    <source>
        <dbReference type="Proteomes" id="UP001597097"/>
    </source>
</evidence>
<proteinExistence type="predicted"/>
<reference evidence="2" key="1">
    <citation type="journal article" date="2019" name="Int. J. Syst. Evol. Microbiol.">
        <title>The Global Catalogue of Microorganisms (GCM) 10K type strain sequencing project: providing services to taxonomists for standard genome sequencing and annotation.</title>
        <authorList>
            <consortium name="The Broad Institute Genomics Platform"/>
            <consortium name="The Broad Institute Genome Sequencing Center for Infectious Disease"/>
            <person name="Wu L."/>
            <person name="Ma J."/>
        </authorList>
    </citation>
    <scope>NUCLEOTIDE SEQUENCE [LARGE SCALE GENOMIC DNA]</scope>
    <source>
        <strain evidence="2">CGMCC 1.15399</strain>
    </source>
</reference>
<dbReference type="EMBL" id="JBHUCM010000028">
    <property type="protein sequence ID" value="MFD1541503.1"/>
    <property type="molecule type" value="Genomic_DNA"/>
</dbReference>
<keyword evidence="2" id="KW-1185">Reference proteome</keyword>
<name>A0ABW4GGE3_9ACTN</name>
<sequence>MNLDPMPQLSRLVIDLRRHPDIEVVKEWGRFVKPIDDPAADYDLRWQRTQEAATRTVPGCELDPALRPLMDRLVAGREDRVGVSWHYRLDGVEHNGGEFCWVTPAPPTRAPAWWDDLPAELRDLQERLWVLEYHPRAGDAVEVKLELRAGSAPLWLEHRGELFPMSIGVAEYFERAIEMRGVFGWQALYCDWKDHLDSTRERLADLRQLFP</sequence>
<evidence type="ECO:0008006" key="3">
    <source>
        <dbReference type="Google" id="ProtNLM"/>
    </source>
</evidence>